<keyword evidence="4" id="KW-0689">Ribosomal protein</keyword>
<evidence type="ECO:0000256" key="3">
    <source>
        <dbReference type="ARBA" id="ARBA00022946"/>
    </source>
</evidence>
<dbReference type="GO" id="GO:0005762">
    <property type="term" value="C:mitochondrial large ribosomal subunit"/>
    <property type="evidence" value="ECO:0007669"/>
    <property type="project" value="TreeGrafter"/>
</dbReference>
<reference evidence="12" key="1">
    <citation type="submission" date="2017-02" db="UniProtKB">
        <authorList>
            <consortium name="WormBaseParasite"/>
        </authorList>
    </citation>
    <scope>IDENTIFICATION</scope>
</reference>
<comment type="subcellular location">
    <subcellularLocation>
        <location evidence="1">Mitochondrion</location>
    </subcellularLocation>
</comment>
<proteinExistence type="inferred from homology"/>
<dbReference type="Proteomes" id="UP000274504">
    <property type="component" value="Unassembled WGS sequence"/>
</dbReference>
<dbReference type="InterPro" id="IPR019373">
    <property type="entry name" value="Ribosomal_mL51"/>
</dbReference>
<evidence type="ECO:0000256" key="2">
    <source>
        <dbReference type="ARBA" id="ARBA00010972"/>
    </source>
</evidence>
<feature type="region of interest" description="Disordered" evidence="9">
    <location>
        <begin position="137"/>
        <end position="156"/>
    </location>
</feature>
<evidence type="ECO:0000256" key="4">
    <source>
        <dbReference type="ARBA" id="ARBA00022980"/>
    </source>
</evidence>
<evidence type="ECO:0000256" key="7">
    <source>
        <dbReference type="ARBA" id="ARBA00035182"/>
    </source>
</evidence>
<dbReference type="PANTHER" id="PTHR13409:SF0">
    <property type="entry name" value="LARGE RIBOSOMAL SUBUNIT PROTEIN ML51"/>
    <property type="match status" value="1"/>
</dbReference>
<evidence type="ECO:0000313" key="10">
    <source>
        <dbReference type="EMBL" id="VDL58203.1"/>
    </source>
</evidence>
<dbReference type="Pfam" id="PF10244">
    <property type="entry name" value="MRP-L51"/>
    <property type="match status" value="1"/>
</dbReference>
<dbReference type="GO" id="GO:0006412">
    <property type="term" value="P:translation"/>
    <property type="evidence" value="ECO:0007669"/>
    <property type="project" value="TreeGrafter"/>
</dbReference>
<evidence type="ECO:0000256" key="6">
    <source>
        <dbReference type="ARBA" id="ARBA00023274"/>
    </source>
</evidence>
<evidence type="ECO:0000256" key="8">
    <source>
        <dbReference type="ARBA" id="ARBA00035419"/>
    </source>
</evidence>
<dbReference type="EMBL" id="UYSG01003642">
    <property type="protein sequence ID" value="VDL58203.1"/>
    <property type="molecule type" value="Genomic_DNA"/>
</dbReference>
<comment type="similarity">
    <text evidence="2">Belongs to the mitochondrion-specific ribosomal protein mL51 family.</text>
</comment>
<dbReference type="PANTHER" id="PTHR13409">
    <property type="entry name" value="MITOCHONDRIAL 39S RIBOSOMAL PROTEIN L51"/>
    <property type="match status" value="1"/>
</dbReference>
<gene>
    <name evidence="10" type="ORF">HDID_LOCUS5885</name>
</gene>
<keyword evidence="3" id="KW-0809">Transit peptide</keyword>
<feature type="region of interest" description="Disordered" evidence="9">
    <location>
        <begin position="322"/>
        <end position="348"/>
    </location>
</feature>
<reference evidence="10 11" key="2">
    <citation type="submission" date="2018-11" db="EMBL/GenBank/DDBJ databases">
        <authorList>
            <consortium name="Pathogen Informatics"/>
        </authorList>
    </citation>
    <scope>NUCLEOTIDE SEQUENCE [LARGE SCALE GENOMIC DNA]</scope>
</reference>
<dbReference type="AlphaFoldDB" id="A0A0R3SLS2"/>
<keyword evidence="5" id="KW-0496">Mitochondrion</keyword>
<evidence type="ECO:0000256" key="5">
    <source>
        <dbReference type="ARBA" id="ARBA00023128"/>
    </source>
</evidence>
<evidence type="ECO:0000256" key="9">
    <source>
        <dbReference type="SAM" id="MobiDB-lite"/>
    </source>
</evidence>
<organism evidence="12">
    <name type="scientific">Hymenolepis diminuta</name>
    <name type="common">Rat tapeworm</name>
    <dbReference type="NCBI Taxonomy" id="6216"/>
    <lineage>
        <taxon>Eukaryota</taxon>
        <taxon>Metazoa</taxon>
        <taxon>Spiralia</taxon>
        <taxon>Lophotrochozoa</taxon>
        <taxon>Platyhelminthes</taxon>
        <taxon>Cestoda</taxon>
        <taxon>Eucestoda</taxon>
        <taxon>Cyclophyllidea</taxon>
        <taxon>Hymenolepididae</taxon>
        <taxon>Hymenolepis</taxon>
    </lineage>
</organism>
<evidence type="ECO:0000313" key="11">
    <source>
        <dbReference type="Proteomes" id="UP000274504"/>
    </source>
</evidence>
<dbReference type="GO" id="GO:0003735">
    <property type="term" value="F:structural constituent of ribosome"/>
    <property type="evidence" value="ECO:0007669"/>
    <property type="project" value="InterPro"/>
</dbReference>
<dbReference type="OrthoDB" id="10059330at2759"/>
<protein>
    <recommendedName>
        <fullName evidence="7">Large ribosomal subunit protein mL51</fullName>
    </recommendedName>
    <alternativeName>
        <fullName evidence="8">39S ribosomal protein L51, mitochondrial</fullName>
    </alternativeName>
</protein>
<evidence type="ECO:0000256" key="1">
    <source>
        <dbReference type="ARBA" id="ARBA00004173"/>
    </source>
</evidence>
<name>A0A0R3SLS2_HYMDI</name>
<accession>A0A0R3SLS2</accession>
<keyword evidence="6" id="KW-0687">Ribonucleoprotein</keyword>
<sequence length="475" mass="54475">MASSDKGVLERCLTVYTKSVDKLRENLKTLYSNYYHLCSEKYECEGGDRLSVNSQNFNKSLIDALNRCDEIEIQLLNFESWIDLPIVNTTDTSTNFDEVSDDAQHLVDIVQQVQSALLSSVSDSALKDALPERRSMEVFKSSQRVQQPPPRLQIMPQPQYQHQPEMAEFGSIPTPLFSDDQSGIPINDGPVPLGALNPTIPPPQQAYTPPRPQSRRIYSDVPSPFSQAQHHTLNMSRTGSDPNLIYHQQFMQQQQQQQLQPQQQQDVMHMQGLSLPPQNPNNPGSYGYHFLKIGNGGVICSRFFSAWRDRAVAELTRMDEPKQTLIGGTGGGSGVRGPQPYLQPKPPNVRYNPRIYTGGLLPRIEWDDEPVRLPDYEPNDMWAPHRAYFGQNDYIDILGDGRLKPEDFYTGPTWALNAKHEFQRVCRLLYDPAVVAWLEEFEPTRLKDLRKRHKYLYRQVNRRKNIKFDKYRDAP</sequence>
<dbReference type="STRING" id="6216.A0A0R3SLS2"/>
<dbReference type="WBParaSite" id="HDID_0000588701-mRNA-1">
    <property type="protein sequence ID" value="HDID_0000588701-mRNA-1"/>
    <property type="gene ID" value="HDID_0000588701"/>
</dbReference>
<evidence type="ECO:0000313" key="12">
    <source>
        <dbReference type="WBParaSite" id="HDID_0000588701-mRNA-1"/>
    </source>
</evidence>